<gene>
    <name evidence="3" type="ORF">PsAD2_02579</name>
</gene>
<dbReference type="Proteomes" id="UP000076577">
    <property type="component" value="Unassembled WGS sequence"/>
</dbReference>
<comment type="similarity">
    <text evidence="1">Belongs to the 4-hydroxybenzoyl-CoA thioesterase family.</text>
</comment>
<dbReference type="GO" id="GO:0047617">
    <property type="term" value="F:fatty acyl-CoA hydrolase activity"/>
    <property type="evidence" value="ECO:0007669"/>
    <property type="project" value="TreeGrafter"/>
</dbReference>
<dbReference type="PATRIC" id="fig|989403.3.peg.2754"/>
<proteinExistence type="inferred from homology"/>
<dbReference type="EMBL" id="LMCB01000019">
    <property type="protein sequence ID" value="KZL18638.1"/>
    <property type="molecule type" value="Genomic_DNA"/>
</dbReference>
<dbReference type="InterPro" id="IPR050563">
    <property type="entry name" value="4-hydroxybenzoyl-CoA_TE"/>
</dbReference>
<dbReference type="OrthoDB" id="9799036at2"/>
<dbReference type="RefSeq" id="WP_068006473.1">
    <property type="nucleotide sequence ID" value="NZ_FOFM01000019.1"/>
</dbReference>
<dbReference type="Gene3D" id="3.10.129.10">
    <property type="entry name" value="Hotdog Thioesterase"/>
    <property type="match status" value="1"/>
</dbReference>
<protein>
    <submittedName>
        <fullName evidence="3">Thioesterase superfamily protein</fullName>
    </submittedName>
</protein>
<sequence>MAKPSKPSKPSPHTRNDYKFFSDVQTRWEDNDIYGHVNNAVYYSYFDSTVNAYLIKNDALNIHEGDEIGLVVESGCQYFSEIAYPQKLEIGLRVGHLGNSSVRYELALFVEGEQTSAAQGFFTHVYVNRENRRPKKLSDHLRNALVSLVEGPATL</sequence>
<keyword evidence="2" id="KW-0378">Hydrolase</keyword>
<dbReference type="PANTHER" id="PTHR31793">
    <property type="entry name" value="4-HYDROXYBENZOYL-COA THIOESTERASE FAMILY MEMBER"/>
    <property type="match status" value="1"/>
</dbReference>
<organism evidence="3 4">
    <name type="scientific">Pseudovibrio axinellae</name>
    <dbReference type="NCBI Taxonomy" id="989403"/>
    <lineage>
        <taxon>Bacteria</taxon>
        <taxon>Pseudomonadati</taxon>
        <taxon>Pseudomonadota</taxon>
        <taxon>Alphaproteobacteria</taxon>
        <taxon>Hyphomicrobiales</taxon>
        <taxon>Stappiaceae</taxon>
        <taxon>Pseudovibrio</taxon>
    </lineage>
</organism>
<comment type="caution">
    <text evidence="3">The sequence shown here is derived from an EMBL/GenBank/DDBJ whole genome shotgun (WGS) entry which is preliminary data.</text>
</comment>
<reference evidence="3 4" key="1">
    <citation type="journal article" date="2016" name="Front. Microbiol.">
        <title>Comparative Genomic Analysis Reveals a Diverse Repertoire of Genes Involved in Prokaryote-Eukaryote Interactions within the Pseudovibrio Genus.</title>
        <authorList>
            <person name="Romano S."/>
            <person name="Fernandez-Guerra A."/>
            <person name="Reen F.J."/>
            <person name="Glockner F.O."/>
            <person name="Crowley S.P."/>
            <person name="O'Sullivan O."/>
            <person name="Cotter P.D."/>
            <person name="Adams C."/>
            <person name="Dobson A.D."/>
            <person name="O'Gara F."/>
        </authorList>
    </citation>
    <scope>NUCLEOTIDE SEQUENCE [LARGE SCALE GENOMIC DNA]</scope>
    <source>
        <strain evidence="3 4">Ad2</strain>
    </source>
</reference>
<dbReference type="AlphaFoldDB" id="A0A165YBG3"/>
<accession>A0A165YBG3</accession>
<dbReference type="InterPro" id="IPR029069">
    <property type="entry name" value="HotDog_dom_sf"/>
</dbReference>
<dbReference type="PANTHER" id="PTHR31793:SF27">
    <property type="entry name" value="NOVEL THIOESTERASE SUPERFAMILY DOMAIN AND SAPOSIN A-TYPE DOMAIN CONTAINING PROTEIN (0610012H03RIK)"/>
    <property type="match status" value="1"/>
</dbReference>
<dbReference type="STRING" id="989403.SAMN05421798_1199"/>
<dbReference type="CDD" id="cd00586">
    <property type="entry name" value="4HBT"/>
    <property type="match status" value="1"/>
</dbReference>
<keyword evidence="4" id="KW-1185">Reference proteome</keyword>
<evidence type="ECO:0000256" key="1">
    <source>
        <dbReference type="ARBA" id="ARBA00005953"/>
    </source>
</evidence>
<dbReference type="Pfam" id="PF13279">
    <property type="entry name" value="4HBT_2"/>
    <property type="match status" value="1"/>
</dbReference>
<evidence type="ECO:0000313" key="3">
    <source>
        <dbReference type="EMBL" id="KZL18638.1"/>
    </source>
</evidence>
<evidence type="ECO:0000313" key="4">
    <source>
        <dbReference type="Proteomes" id="UP000076577"/>
    </source>
</evidence>
<name>A0A165YBG3_9HYPH</name>
<dbReference type="SUPFAM" id="SSF54637">
    <property type="entry name" value="Thioesterase/thiol ester dehydrase-isomerase"/>
    <property type="match status" value="1"/>
</dbReference>
<evidence type="ECO:0000256" key="2">
    <source>
        <dbReference type="ARBA" id="ARBA00022801"/>
    </source>
</evidence>